<dbReference type="Proteomes" id="UP001279681">
    <property type="component" value="Unassembled WGS sequence"/>
</dbReference>
<accession>A0ABU4WAB4</accession>
<protein>
    <submittedName>
        <fullName evidence="1">Uncharacterized protein</fullName>
    </submittedName>
</protein>
<dbReference type="EMBL" id="JAVIKH010000003">
    <property type="protein sequence ID" value="MDX8335634.1"/>
    <property type="molecule type" value="Genomic_DNA"/>
</dbReference>
<comment type="caution">
    <text evidence="1">The sequence shown here is derived from an EMBL/GenBank/DDBJ whole genome shotgun (WGS) entry which is preliminary data.</text>
</comment>
<evidence type="ECO:0000313" key="2">
    <source>
        <dbReference type="Proteomes" id="UP001279681"/>
    </source>
</evidence>
<dbReference type="RefSeq" id="WP_320313040.1">
    <property type="nucleotide sequence ID" value="NZ_JAVIKH010000003.1"/>
</dbReference>
<name>A0ABU4WAB4_9FUSO</name>
<evidence type="ECO:0000313" key="1">
    <source>
        <dbReference type="EMBL" id="MDX8335634.1"/>
    </source>
</evidence>
<sequence length="99" mass="12433">MYYREYFFYLKERLPEKCYEVLKECYKIQKNDIENNFKLLNESIEKVETVDILLPIKDKRYPMDYEILLREELIIKDCSRENRYKLDRFGIYLLHYLNN</sequence>
<reference evidence="2" key="1">
    <citation type="submission" date="2023-07" db="EMBL/GenBank/DDBJ databases">
        <authorList>
            <person name="Colorado M.A."/>
            <person name="Villamil L.M."/>
            <person name="Melo J.F."/>
            <person name="Rodriguez J.A."/>
            <person name="Ruiz R.Y."/>
        </authorList>
    </citation>
    <scope>NUCLEOTIDE SEQUENCE [LARGE SCALE GENOMIC DNA]</scope>
    <source>
        <strain evidence="2">C33</strain>
    </source>
</reference>
<proteinExistence type="predicted"/>
<gene>
    <name evidence="1" type="ORF">RFV38_03810</name>
</gene>
<keyword evidence="2" id="KW-1185">Reference proteome</keyword>
<organism evidence="1 2">
    <name type="scientific">Candidatus Cetobacterium colombiensis</name>
    <dbReference type="NCBI Taxonomy" id="3073100"/>
    <lineage>
        <taxon>Bacteria</taxon>
        <taxon>Fusobacteriati</taxon>
        <taxon>Fusobacteriota</taxon>
        <taxon>Fusobacteriia</taxon>
        <taxon>Fusobacteriales</taxon>
        <taxon>Fusobacteriaceae</taxon>
        <taxon>Cetobacterium</taxon>
    </lineage>
</organism>